<dbReference type="Proteomes" id="UP000593576">
    <property type="component" value="Unassembled WGS sequence"/>
</dbReference>
<gene>
    <name evidence="4" type="ORF">Goshw_017979</name>
</gene>
<dbReference type="AlphaFoldDB" id="A0A7J9KT68"/>
<dbReference type="OrthoDB" id="1888725at2759"/>
<evidence type="ECO:0000256" key="3">
    <source>
        <dbReference type="SAM" id="MobiDB-lite"/>
    </source>
</evidence>
<evidence type="ECO:0000256" key="1">
    <source>
        <dbReference type="ARBA" id="ARBA00010049"/>
    </source>
</evidence>
<protein>
    <submittedName>
        <fullName evidence="4">Uncharacterized protein</fullName>
    </submittedName>
</protein>
<keyword evidence="2" id="KW-1015">Disulfide bond</keyword>
<organism evidence="4 5">
    <name type="scientific">Gossypium schwendimanii</name>
    <name type="common">Cotton</name>
    <dbReference type="NCBI Taxonomy" id="34291"/>
    <lineage>
        <taxon>Eukaryota</taxon>
        <taxon>Viridiplantae</taxon>
        <taxon>Streptophyta</taxon>
        <taxon>Embryophyta</taxon>
        <taxon>Tracheophyta</taxon>
        <taxon>Spermatophyta</taxon>
        <taxon>Magnoliopsida</taxon>
        <taxon>eudicotyledons</taxon>
        <taxon>Gunneridae</taxon>
        <taxon>Pentapetalae</taxon>
        <taxon>rosids</taxon>
        <taxon>malvids</taxon>
        <taxon>Malvales</taxon>
        <taxon>Malvaceae</taxon>
        <taxon>Malvoideae</taxon>
        <taxon>Gossypium</taxon>
    </lineage>
</organism>
<comment type="similarity">
    <text evidence="1">Belongs to the Ole e I family.</text>
</comment>
<evidence type="ECO:0000313" key="5">
    <source>
        <dbReference type="Proteomes" id="UP000593576"/>
    </source>
</evidence>
<dbReference type="PANTHER" id="PTHR31614:SF20">
    <property type="entry name" value="POLLEN PROTEIN OLE E I-LIKE PROTEIN"/>
    <property type="match status" value="1"/>
</dbReference>
<dbReference type="PANTHER" id="PTHR31614">
    <property type="entry name" value="PROTEIN DOWNSTREAM OF FLC-RELATED"/>
    <property type="match status" value="1"/>
</dbReference>
<evidence type="ECO:0000256" key="2">
    <source>
        <dbReference type="ARBA" id="ARBA00023157"/>
    </source>
</evidence>
<keyword evidence="5" id="KW-1185">Reference proteome</keyword>
<dbReference type="InterPro" id="IPR006041">
    <property type="entry name" value="Pollen_Ole_e1_allergen"/>
</dbReference>
<proteinExistence type="inferred from homology"/>
<accession>A0A7J9KT68</accession>
<comment type="caution">
    <text evidence="4">The sequence shown here is derived from an EMBL/GenBank/DDBJ whole genome shotgun (WGS) entry which is preliminary data.</text>
</comment>
<feature type="region of interest" description="Disordered" evidence="3">
    <location>
        <begin position="103"/>
        <end position="127"/>
    </location>
</feature>
<reference evidence="4 5" key="1">
    <citation type="journal article" date="2019" name="Genome Biol. Evol.">
        <title>Insights into the evolution of the New World diploid cottons (Gossypium, subgenus Houzingenia) based on genome sequencing.</title>
        <authorList>
            <person name="Grover C.E."/>
            <person name="Arick M.A. 2nd"/>
            <person name="Thrash A."/>
            <person name="Conover J.L."/>
            <person name="Sanders W.S."/>
            <person name="Peterson D.G."/>
            <person name="Frelichowski J.E."/>
            <person name="Scheffler J.A."/>
            <person name="Scheffler B.E."/>
            <person name="Wendel J.F."/>
        </authorList>
    </citation>
    <scope>NUCLEOTIDE SEQUENCE [LARGE SCALE GENOMIC DNA]</scope>
    <source>
        <strain evidence="4">1</strain>
        <tissue evidence="4">Leaf</tissue>
    </source>
</reference>
<dbReference type="EMBL" id="JABFAF010000002">
    <property type="protein sequence ID" value="MBA0849600.1"/>
    <property type="molecule type" value="Genomic_DNA"/>
</dbReference>
<name>A0A7J9KT68_GOSSC</name>
<evidence type="ECO:0000313" key="4">
    <source>
        <dbReference type="EMBL" id="MBA0849600.1"/>
    </source>
</evidence>
<sequence>MYSIPVEGDHEDELCEVRLIESPRNNCNEMMESWRKARVELTRRDGVTDLTRQTNNLGFKIKPEDVDTKACVKVLEELGFVVDAIVEPKRALIEEGREAIKANIERNEGIPYETKRRSPGEPDLHHH</sequence>